<dbReference type="VEuPathDB" id="FungiDB:H310_01326"/>
<sequence length="161" mass="17065">MGCSPSTSQVAKPVDASIQPNCNTVSVVADVRDVKDRVVGKIVGRPLIVDHSIDGDGVVMYNIAANGIVVNKRFTDFKAFHATLQSAFPLLPPLPPSGLLTALRRSDPALIQERRARFDDLLSVAPSDHLSEFLAIAIDDSRPLVGSAPVQAIKSTGLVAV</sequence>
<dbReference type="PROSITE" id="PS50195">
    <property type="entry name" value="PX"/>
    <property type="match status" value="1"/>
</dbReference>
<dbReference type="Gene3D" id="3.30.1520.10">
    <property type="entry name" value="Phox-like domain"/>
    <property type="match status" value="1"/>
</dbReference>
<organism evidence="2">
    <name type="scientific">Aphanomyces invadans</name>
    <dbReference type="NCBI Taxonomy" id="157072"/>
    <lineage>
        <taxon>Eukaryota</taxon>
        <taxon>Sar</taxon>
        <taxon>Stramenopiles</taxon>
        <taxon>Oomycota</taxon>
        <taxon>Saprolegniomycetes</taxon>
        <taxon>Saprolegniales</taxon>
        <taxon>Verrucalvaceae</taxon>
        <taxon>Aphanomyces</taxon>
    </lineage>
</organism>
<dbReference type="GO" id="GO:0035091">
    <property type="term" value="F:phosphatidylinositol binding"/>
    <property type="evidence" value="ECO:0007669"/>
    <property type="project" value="InterPro"/>
</dbReference>
<dbReference type="SUPFAM" id="SSF64268">
    <property type="entry name" value="PX domain"/>
    <property type="match status" value="1"/>
</dbReference>
<dbReference type="GeneID" id="20078376"/>
<dbReference type="CDD" id="cd06093">
    <property type="entry name" value="PX_domain"/>
    <property type="match status" value="1"/>
</dbReference>
<reference evidence="2" key="1">
    <citation type="submission" date="2013-12" db="EMBL/GenBank/DDBJ databases">
        <title>The Genome Sequence of Aphanomyces invadans NJM9701.</title>
        <authorList>
            <consortium name="The Broad Institute Genomics Platform"/>
            <person name="Russ C."/>
            <person name="Tyler B."/>
            <person name="van West P."/>
            <person name="Dieguez-Uribeondo J."/>
            <person name="Young S.K."/>
            <person name="Zeng Q."/>
            <person name="Gargeya S."/>
            <person name="Fitzgerald M."/>
            <person name="Abouelleil A."/>
            <person name="Alvarado L."/>
            <person name="Chapman S.B."/>
            <person name="Gainer-Dewar J."/>
            <person name="Goldberg J."/>
            <person name="Griggs A."/>
            <person name="Gujja S."/>
            <person name="Hansen M."/>
            <person name="Howarth C."/>
            <person name="Imamovic A."/>
            <person name="Ireland A."/>
            <person name="Larimer J."/>
            <person name="McCowan C."/>
            <person name="Murphy C."/>
            <person name="Pearson M."/>
            <person name="Poon T.W."/>
            <person name="Priest M."/>
            <person name="Roberts A."/>
            <person name="Saif S."/>
            <person name="Shea T."/>
            <person name="Sykes S."/>
            <person name="Wortman J."/>
            <person name="Nusbaum C."/>
            <person name="Birren B."/>
        </authorList>
    </citation>
    <scope>NUCLEOTIDE SEQUENCE [LARGE SCALE GENOMIC DNA]</scope>
    <source>
        <strain evidence="2">NJM9701</strain>
    </source>
</reference>
<dbReference type="InterPro" id="IPR001683">
    <property type="entry name" value="PX_dom"/>
</dbReference>
<dbReference type="OrthoDB" id="79371at2759"/>
<protein>
    <recommendedName>
        <fullName evidence="1">PX domain-containing protein</fullName>
    </recommendedName>
</protein>
<accession>A0A024UR87</accession>
<evidence type="ECO:0000259" key="1">
    <source>
        <dbReference type="PROSITE" id="PS50195"/>
    </source>
</evidence>
<feature type="domain" description="PX" evidence="1">
    <location>
        <begin position="1"/>
        <end position="161"/>
    </location>
</feature>
<proteinExistence type="predicted"/>
<gene>
    <name evidence="2" type="ORF">H310_01326</name>
</gene>
<dbReference type="STRING" id="157072.A0A024UR87"/>
<dbReference type="AlphaFoldDB" id="A0A024UR87"/>
<name>A0A024UR87_9STRA</name>
<dbReference type="RefSeq" id="XP_008862624.1">
    <property type="nucleotide sequence ID" value="XM_008864402.1"/>
</dbReference>
<evidence type="ECO:0000313" key="2">
    <source>
        <dbReference type="EMBL" id="ETW08819.1"/>
    </source>
</evidence>
<dbReference type="Pfam" id="PF00787">
    <property type="entry name" value="PX"/>
    <property type="match status" value="1"/>
</dbReference>
<dbReference type="InterPro" id="IPR036871">
    <property type="entry name" value="PX_dom_sf"/>
</dbReference>
<dbReference type="EMBL" id="KI913953">
    <property type="protein sequence ID" value="ETW08819.1"/>
    <property type="molecule type" value="Genomic_DNA"/>
</dbReference>